<feature type="region of interest" description="Disordered" evidence="1">
    <location>
        <begin position="71"/>
        <end position="91"/>
    </location>
</feature>
<evidence type="ECO:0000313" key="2">
    <source>
        <dbReference type="EMBL" id="KAJ7766753.1"/>
    </source>
</evidence>
<feature type="compositionally biased region" description="Low complexity" evidence="1">
    <location>
        <begin position="297"/>
        <end position="312"/>
    </location>
</feature>
<reference evidence="2" key="1">
    <citation type="submission" date="2023-03" db="EMBL/GenBank/DDBJ databases">
        <title>Massive genome expansion in bonnet fungi (Mycena s.s.) driven by repeated elements and novel gene families across ecological guilds.</title>
        <authorList>
            <consortium name="Lawrence Berkeley National Laboratory"/>
            <person name="Harder C.B."/>
            <person name="Miyauchi S."/>
            <person name="Viragh M."/>
            <person name="Kuo A."/>
            <person name="Thoen E."/>
            <person name="Andreopoulos B."/>
            <person name="Lu D."/>
            <person name="Skrede I."/>
            <person name="Drula E."/>
            <person name="Henrissat B."/>
            <person name="Morin E."/>
            <person name="Kohler A."/>
            <person name="Barry K."/>
            <person name="LaButti K."/>
            <person name="Morin E."/>
            <person name="Salamov A."/>
            <person name="Lipzen A."/>
            <person name="Mereny Z."/>
            <person name="Hegedus B."/>
            <person name="Baldrian P."/>
            <person name="Stursova M."/>
            <person name="Weitz H."/>
            <person name="Taylor A."/>
            <person name="Grigoriev I.V."/>
            <person name="Nagy L.G."/>
            <person name="Martin F."/>
            <person name="Kauserud H."/>
        </authorList>
    </citation>
    <scope>NUCLEOTIDE SEQUENCE</scope>
    <source>
        <strain evidence="2">CBHHK182m</strain>
    </source>
</reference>
<name>A0AAD7JLU9_9AGAR</name>
<feature type="compositionally biased region" description="Pro residues" evidence="1">
    <location>
        <begin position="252"/>
        <end position="263"/>
    </location>
</feature>
<evidence type="ECO:0000256" key="1">
    <source>
        <dbReference type="SAM" id="MobiDB-lite"/>
    </source>
</evidence>
<proteinExistence type="predicted"/>
<dbReference type="AlphaFoldDB" id="A0AAD7JLU9"/>
<sequence>MNQDYYNYPPFQPPIIYTDVSGFTWHPEAPAAQHHPEPSIYVPQQFSQPYPDPTPRMPFAPITAPVVNASTAPKAPAAPKALKEPKKSTRGAGAYTAQQLLDIVLCAVSLDFFMAKFGEKGAKEKQFGEMVRERGIQGSDGQLKSRLLELLAYHEDPESAPAAILQTIENTPQEVMLGAPLDLLISQRRQYEDKTDAEKEKMKKKADEDKVGGNAIRMASLNRSRRAAARSEDEDDAGNSNDEVLVVDHTAPPSPSPRNPQAPLPKVLDDWLPPASISVSRDEDSDSDIECTGVRLVPAPTAPAAKVKAEPTLIEIPDSPKRKSKRDPKTPLPSIPRSSKKSATKKRVKSSDSDTENTPAPARSTKRVRAAGSFDLEGFLMEERAKREEERTKREEFNGRMLNEIKASVTEFRKAADSTRAFQTEFLGLLRELK</sequence>
<keyword evidence="3" id="KW-1185">Reference proteome</keyword>
<feature type="region of interest" description="Disordered" evidence="1">
    <location>
        <begin position="194"/>
        <end position="371"/>
    </location>
</feature>
<protein>
    <submittedName>
        <fullName evidence="2">Uncharacterized protein</fullName>
    </submittedName>
</protein>
<accession>A0AAD7JLU9</accession>
<organism evidence="2 3">
    <name type="scientific">Mycena metata</name>
    <dbReference type="NCBI Taxonomy" id="1033252"/>
    <lineage>
        <taxon>Eukaryota</taxon>
        <taxon>Fungi</taxon>
        <taxon>Dikarya</taxon>
        <taxon>Basidiomycota</taxon>
        <taxon>Agaricomycotina</taxon>
        <taxon>Agaricomycetes</taxon>
        <taxon>Agaricomycetidae</taxon>
        <taxon>Agaricales</taxon>
        <taxon>Marasmiineae</taxon>
        <taxon>Mycenaceae</taxon>
        <taxon>Mycena</taxon>
    </lineage>
</organism>
<feature type="compositionally biased region" description="Basic residues" evidence="1">
    <location>
        <begin position="338"/>
        <end position="348"/>
    </location>
</feature>
<feature type="compositionally biased region" description="Basic and acidic residues" evidence="1">
    <location>
        <begin position="194"/>
        <end position="211"/>
    </location>
</feature>
<dbReference type="EMBL" id="JARKIB010000023">
    <property type="protein sequence ID" value="KAJ7766753.1"/>
    <property type="molecule type" value="Genomic_DNA"/>
</dbReference>
<evidence type="ECO:0000313" key="3">
    <source>
        <dbReference type="Proteomes" id="UP001215598"/>
    </source>
</evidence>
<gene>
    <name evidence="2" type="ORF">B0H16DRAFT_372242</name>
</gene>
<comment type="caution">
    <text evidence="2">The sequence shown here is derived from an EMBL/GenBank/DDBJ whole genome shotgun (WGS) entry which is preliminary data.</text>
</comment>
<dbReference type="Proteomes" id="UP001215598">
    <property type="component" value="Unassembled WGS sequence"/>
</dbReference>